<evidence type="ECO:0000313" key="1">
    <source>
        <dbReference type="EMBL" id="KAL3397409.1"/>
    </source>
</evidence>
<organism evidence="1 2">
    <name type="scientific">Trichogramma kaykai</name>
    <dbReference type="NCBI Taxonomy" id="54128"/>
    <lineage>
        <taxon>Eukaryota</taxon>
        <taxon>Metazoa</taxon>
        <taxon>Ecdysozoa</taxon>
        <taxon>Arthropoda</taxon>
        <taxon>Hexapoda</taxon>
        <taxon>Insecta</taxon>
        <taxon>Pterygota</taxon>
        <taxon>Neoptera</taxon>
        <taxon>Endopterygota</taxon>
        <taxon>Hymenoptera</taxon>
        <taxon>Apocrita</taxon>
        <taxon>Proctotrupomorpha</taxon>
        <taxon>Chalcidoidea</taxon>
        <taxon>Trichogrammatidae</taxon>
        <taxon>Trichogramma</taxon>
    </lineage>
</organism>
<dbReference type="AlphaFoldDB" id="A0ABD2WXR5"/>
<evidence type="ECO:0000313" key="2">
    <source>
        <dbReference type="Proteomes" id="UP001627154"/>
    </source>
</evidence>
<name>A0ABD2WXR5_9HYME</name>
<dbReference type="Proteomes" id="UP001627154">
    <property type="component" value="Unassembled WGS sequence"/>
</dbReference>
<reference evidence="1 2" key="1">
    <citation type="journal article" date="2024" name="bioRxiv">
        <title>A reference genome for Trichogramma kaykai: A tiny desert-dwelling parasitoid wasp with competing sex-ratio distorters.</title>
        <authorList>
            <person name="Culotta J."/>
            <person name="Lindsey A.R."/>
        </authorList>
    </citation>
    <scope>NUCLEOTIDE SEQUENCE [LARGE SCALE GENOMIC DNA]</scope>
    <source>
        <strain evidence="1 2">KSX58</strain>
    </source>
</reference>
<sequence length="195" mass="21690">MGSYLVPRRVFVSEKECREIRQGASRRKPSISRCGLIAHIESEAEEKISLACSTRFRPGDNFRLNAKLSAPFILYTLCIDATSELAHLRSSYGLPARATPRCIIIHTLQFLRTGFFASACLFFSTTTSAAAAATTQPRLRAHQAHQAFLHDEQPNEEDEVLRLVVEAPVVALNQNLQVQEEPFLPPNDVAPIEGE</sequence>
<dbReference type="EMBL" id="JBJJXI010000066">
    <property type="protein sequence ID" value="KAL3397409.1"/>
    <property type="molecule type" value="Genomic_DNA"/>
</dbReference>
<accession>A0ABD2WXR5</accession>
<proteinExistence type="predicted"/>
<gene>
    <name evidence="1" type="ORF">TKK_008966</name>
</gene>
<protein>
    <submittedName>
        <fullName evidence="1">Uncharacterized protein</fullName>
    </submittedName>
</protein>
<keyword evidence="2" id="KW-1185">Reference proteome</keyword>
<comment type="caution">
    <text evidence="1">The sequence shown here is derived from an EMBL/GenBank/DDBJ whole genome shotgun (WGS) entry which is preliminary data.</text>
</comment>